<name>A0ABS0ZAR4_9GAMM</name>
<evidence type="ECO:0000259" key="1">
    <source>
        <dbReference type="Pfam" id="PF04965"/>
    </source>
</evidence>
<feature type="domain" description="IraD/Gp25-like" evidence="1">
    <location>
        <begin position="15"/>
        <end position="94"/>
    </location>
</feature>
<dbReference type="Gene3D" id="3.10.450.40">
    <property type="match status" value="1"/>
</dbReference>
<proteinExistence type="predicted"/>
<evidence type="ECO:0000313" key="3">
    <source>
        <dbReference type="Proteomes" id="UP000598488"/>
    </source>
</evidence>
<protein>
    <submittedName>
        <fullName evidence="2">GPW/gp25 family protein</fullName>
    </submittedName>
</protein>
<organism evidence="2 3">
    <name type="scientific">Marinomonas ostreistagni</name>
    <dbReference type="NCBI Taxonomy" id="359209"/>
    <lineage>
        <taxon>Bacteria</taxon>
        <taxon>Pseudomonadati</taxon>
        <taxon>Pseudomonadota</taxon>
        <taxon>Gammaproteobacteria</taxon>
        <taxon>Oceanospirillales</taxon>
        <taxon>Oceanospirillaceae</taxon>
        <taxon>Marinomonas</taxon>
    </lineage>
</organism>
<accession>A0ABS0ZAR4</accession>
<keyword evidence="3" id="KW-1185">Reference proteome</keyword>
<reference evidence="2 3" key="1">
    <citation type="submission" date="2020-12" db="EMBL/GenBank/DDBJ databases">
        <title>Comparative genome analysis of fungal antagonists Marinomonas ostreistagni 398 and M. spartinae 468.</title>
        <authorList>
            <person name="Fields J.L."/>
            <person name="Mavrodi O.V."/>
            <person name="Biber P.D."/>
            <person name="Indest K.J."/>
            <person name="Mavrodi D.V."/>
        </authorList>
    </citation>
    <scope>NUCLEOTIDE SEQUENCE [LARGE SCALE GENOMIC DNA]</scope>
    <source>
        <strain evidence="2 3">USM7</strain>
    </source>
</reference>
<dbReference type="RefSeq" id="WP_199462354.1">
    <property type="nucleotide sequence ID" value="NZ_JAEMUH010000007.1"/>
</dbReference>
<dbReference type="Pfam" id="PF04965">
    <property type="entry name" value="GPW_gp25"/>
    <property type="match status" value="1"/>
</dbReference>
<dbReference type="SUPFAM" id="SSF160719">
    <property type="entry name" value="gpW/gp25-like"/>
    <property type="match status" value="1"/>
</dbReference>
<dbReference type="InterPro" id="IPR007048">
    <property type="entry name" value="IraD/Gp25-like"/>
</dbReference>
<sequence length="110" mass="12575">MGMNETTGKELDGFEHLKQSIRRLLTTPIGSRVMNRTYGSRLFNLIDQPINPVTQALIYQAVAEALDQWEPRYELEQVSLHRYEQGALTINLVGRYVPTGEQVTIENLEV</sequence>
<dbReference type="EMBL" id="JAEMUH010000007">
    <property type="protein sequence ID" value="MBJ7550740.1"/>
    <property type="molecule type" value="Genomic_DNA"/>
</dbReference>
<dbReference type="Proteomes" id="UP000598488">
    <property type="component" value="Unassembled WGS sequence"/>
</dbReference>
<evidence type="ECO:0000313" key="2">
    <source>
        <dbReference type="EMBL" id="MBJ7550740.1"/>
    </source>
</evidence>
<gene>
    <name evidence="2" type="ORF">JHD44_08605</name>
</gene>
<comment type="caution">
    <text evidence="2">The sequence shown here is derived from an EMBL/GenBank/DDBJ whole genome shotgun (WGS) entry which is preliminary data.</text>
</comment>